<protein>
    <submittedName>
        <fullName evidence="2 4">Uncharacterized protein</fullName>
    </submittedName>
</protein>
<dbReference type="PANTHER" id="PTHR35041:SF3">
    <property type="entry name" value="FORMYLMETHIONINE DEFORMYLASE-LIKE PROTEIN"/>
    <property type="match status" value="1"/>
</dbReference>
<reference evidence="2 4" key="1">
    <citation type="submission" date="2020-01" db="EMBL/GenBank/DDBJ databases">
        <authorList>
            <consortium name="DOE Joint Genome Institute"/>
            <person name="Haridas S."/>
            <person name="Albert R."/>
            <person name="Binder M."/>
            <person name="Bloem J."/>
            <person name="Labutti K."/>
            <person name="Salamov A."/>
            <person name="Andreopoulos B."/>
            <person name="Baker S.E."/>
            <person name="Barry K."/>
            <person name="Bills G."/>
            <person name="Bluhm B.H."/>
            <person name="Cannon C."/>
            <person name="Castanera R."/>
            <person name="Culley D.E."/>
            <person name="Daum C."/>
            <person name="Ezra D."/>
            <person name="Gonzalez J.B."/>
            <person name="Henrissat B."/>
            <person name="Kuo A."/>
            <person name="Liang C."/>
            <person name="Lipzen A."/>
            <person name="Lutzoni F."/>
            <person name="Magnuson J."/>
            <person name="Mondo S."/>
            <person name="Nolan M."/>
            <person name="Ohm R."/>
            <person name="Pangilinan J."/>
            <person name="Park H.-J."/>
            <person name="Ramirez L."/>
            <person name="Alfaro M."/>
            <person name="Sun H."/>
            <person name="Tritt A."/>
            <person name="Yoshinaga Y."/>
            <person name="Zwiers L.-H."/>
            <person name="Turgeon B.G."/>
            <person name="Goodwin S.B."/>
            <person name="Spatafora J.W."/>
            <person name="Crous P.W."/>
            <person name="Grigoriev I.V."/>
        </authorList>
    </citation>
    <scope>NUCLEOTIDE SEQUENCE</scope>
    <source>
        <strain evidence="2 4">CBS 781.70</strain>
    </source>
</reference>
<name>A0A6G1G2A0_9PEZI</name>
<dbReference type="EMBL" id="ML975158">
    <property type="protein sequence ID" value="KAF1812173.1"/>
    <property type="molecule type" value="Genomic_DNA"/>
</dbReference>
<keyword evidence="3" id="KW-1185">Reference proteome</keyword>
<organism evidence="2">
    <name type="scientific">Eremomyces bilateralis CBS 781.70</name>
    <dbReference type="NCBI Taxonomy" id="1392243"/>
    <lineage>
        <taxon>Eukaryota</taxon>
        <taxon>Fungi</taxon>
        <taxon>Dikarya</taxon>
        <taxon>Ascomycota</taxon>
        <taxon>Pezizomycotina</taxon>
        <taxon>Dothideomycetes</taxon>
        <taxon>Dothideomycetes incertae sedis</taxon>
        <taxon>Eremomycetales</taxon>
        <taxon>Eremomycetaceae</taxon>
        <taxon>Eremomyces</taxon>
    </lineage>
</organism>
<dbReference type="AlphaFoldDB" id="A0A6G1G2A0"/>
<dbReference type="GeneID" id="54416065"/>
<feature type="non-terminal residue" evidence="2">
    <location>
        <position position="1"/>
    </location>
</feature>
<dbReference type="PANTHER" id="PTHR35041">
    <property type="entry name" value="MEDIATOR OF RNA POLYMERASE II TRANSCRIPTION SUBUNIT 1"/>
    <property type="match status" value="1"/>
</dbReference>
<feature type="non-terminal residue" evidence="2">
    <location>
        <position position="132"/>
    </location>
</feature>
<keyword evidence="1" id="KW-0812">Transmembrane</keyword>
<sequence length="132" mass="14688">LSVADSLFDITSNPMGFFSYRLWKFSPLLVFLAVVHWQLITAPPTLTVVSIGVADRSENVYKYEPRNLVIAYVICGGMAFLGNIIGARPMFRTRRSYSNAFSTVIRTSRNPDLDKIIRGSDTDGANPLPESL</sequence>
<dbReference type="Proteomes" id="UP000504638">
    <property type="component" value="Unplaced"/>
</dbReference>
<proteinExistence type="predicted"/>
<evidence type="ECO:0000313" key="3">
    <source>
        <dbReference type="Proteomes" id="UP000504638"/>
    </source>
</evidence>
<reference evidence="4" key="3">
    <citation type="submission" date="2025-04" db="UniProtKB">
        <authorList>
            <consortium name="RefSeq"/>
        </authorList>
    </citation>
    <scope>IDENTIFICATION</scope>
    <source>
        <strain evidence="4">CBS 781.70</strain>
    </source>
</reference>
<dbReference type="RefSeq" id="XP_033533804.1">
    <property type="nucleotide sequence ID" value="XM_033675495.1"/>
</dbReference>
<feature type="transmembrane region" description="Helical" evidence="1">
    <location>
        <begin position="69"/>
        <end position="87"/>
    </location>
</feature>
<evidence type="ECO:0000256" key="1">
    <source>
        <dbReference type="SAM" id="Phobius"/>
    </source>
</evidence>
<evidence type="ECO:0000313" key="4">
    <source>
        <dbReference type="RefSeq" id="XP_033533804.1"/>
    </source>
</evidence>
<gene>
    <name evidence="2 4" type="ORF">P152DRAFT_370107</name>
</gene>
<evidence type="ECO:0000313" key="2">
    <source>
        <dbReference type="EMBL" id="KAF1812173.1"/>
    </source>
</evidence>
<accession>A0A6G1G2A0</accession>
<keyword evidence="1" id="KW-1133">Transmembrane helix</keyword>
<feature type="transmembrane region" description="Helical" evidence="1">
    <location>
        <begin position="22"/>
        <end position="40"/>
    </location>
</feature>
<reference evidence="4" key="2">
    <citation type="submission" date="2020-04" db="EMBL/GenBank/DDBJ databases">
        <authorList>
            <consortium name="NCBI Genome Project"/>
        </authorList>
    </citation>
    <scope>NUCLEOTIDE SEQUENCE</scope>
    <source>
        <strain evidence="4">CBS 781.70</strain>
    </source>
</reference>
<dbReference type="OrthoDB" id="5322539at2759"/>
<keyword evidence="1" id="KW-0472">Membrane</keyword>